<organism evidence="2 3">
    <name type="scientific">Thalassorhabdomicrobium marinisediminis</name>
    <dbReference type="NCBI Taxonomy" id="2170577"/>
    <lineage>
        <taxon>Bacteria</taxon>
        <taxon>Pseudomonadati</taxon>
        <taxon>Pseudomonadota</taxon>
        <taxon>Alphaproteobacteria</taxon>
        <taxon>Rhodobacterales</taxon>
        <taxon>Paracoccaceae</taxon>
        <taxon>Thalassorhabdomicrobium</taxon>
    </lineage>
</organism>
<evidence type="ECO:0000313" key="3">
    <source>
        <dbReference type="Proteomes" id="UP000244817"/>
    </source>
</evidence>
<gene>
    <name evidence="2" type="ORF">DC363_02825</name>
</gene>
<feature type="transmembrane region" description="Helical" evidence="1">
    <location>
        <begin position="32"/>
        <end position="52"/>
    </location>
</feature>
<keyword evidence="1" id="KW-1133">Transmembrane helix</keyword>
<sequence>MVHGQCGPLFSGAFLKIVSQTPDLLILENQPWLIAVILGGMSLGFVALGVGLMASGEVVAGLVVILIVGAFFGLFLWAFVRRNQLILDRTAGTLTHRRRTLRGYRETVHALAHLQEAVIQSSSGSGSNTHRMAYVLSGGMDVGTHPFTEVYTSGRGAQTAVQAVNGWLAAAPSSSGGARSLDSDAIAP</sequence>
<evidence type="ECO:0000256" key="1">
    <source>
        <dbReference type="SAM" id="Phobius"/>
    </source>
</evidence>
<accession>A0A2T7FZK5</accession>
<feature type="transmembrane region" description="Helical" evidence="1">
    <location>
        <begin position="58"/>
        <end position="80"/>
    </location>
</feature>
<dbReference type="Proteomes" id="UP000244817">
    <property type="component" value="Unassembled WGS sequence"/>
</dbReference>
<dbReference type="EMBL" id="QCYG01000002">
    <property type="protein sequence ID" value="PVA07585.1"/>
    <property type="molecule type" value="Genomic_DNA"/>
</dbReference>
<proteinExistence type="predicted"/>
<protein>
    <recommendedName>
        <fullName evidence="4">DUF2244 domain-containing protein</fullName>
    </recommendedName>
</protein>
<evidence type="ECO:0008006" key="4">
    <source>
        <dbReference type="Google" id="ProtNLM"/>
    </source>
</evidence>
<keyword evidence="1" id="KW-0812">Transmembrane</keyword>
<dbReference type="AlphaFoldDB" id="A0A2T7FZK5"/>
<evidence type="ECO:0000313" key="2">
    <source>
        <dbReference type="EMBL" id="PVA07585.1"/>
    </source>
</evidence>
<keyword evidence="1" id="KW-0472">Membrane</keyword>
<comment type="caution">
    <text evidence="2">The sequence shown here is derived from an EMBL/GenBank/DDBJ whole genome shotgun (WGS) entry which is preliminary data.</text>
</comment>
<keyword evidence="3" id="KW-1185">Reference proteome</keyword>
<reference evidence="2 3" key="1">
    <citation type="submission" date="2018-04" db="EMBL/GenBank/DDBJ databases">
        <title>Pelagivirga bohaiensis gen. nov., sp. nov., a bacterium isolated from the Bohai Sea.</title>
        <authorList>
            <person name="Ji X."/>
        </authorList>
    </citation>
    <scope>NUCLEOTIDE SEQUENCE [LARGE SCALE GENOMIC DNA]</scope>
    <source>
        <strain evidence="2 3">BH-SD16</strain>
    </source>
</reference>
<name>A0A2T7FZK5_9RHOB</name>